<sequence>MPAPRLNRSKAAALERLLNMLYKPAELAEELGVSHDTVYRSYIPAGAPVVLDAGGKVWINGRQFAQWARDYLTTTRRGKSKPPMPAGHAYCMRCNRVVMVQSPKMRPHSRRQNVVQLSGTCPECGGKIHRFIKSS</sequence>
<reference evidence="1 2" key="1">
    <citation type="submission" date="2015-07" db="EMBL/GenBank/DDBJ databases">
        <title>Draft genome of Bellilinea caldifistulae DSM 17877.</title>
        <authorList>
            <person name="Hemp J."/>
            <person name="Ward L.M."/>
            <person name="Pace L.A."/>
            <person name="Fischer W.W."/>
        </authorList>
    </citation>
    <scope>NUCLEOTIDE SEQUENCE [LARGE SCALE GENOMIC DNA]</scope>
    <source>
        <strain evidence="1 2">GOMI-1</strain>
    </source>
</reference>
<name>A0A0P6X401_9CHLR</name>
<evidence type="ECO:0008006" key="3">
    <source>
        <dbReference type="Google" id="ProtNLM"/>
    </source>
</evidence>
<keyword evidence="2" id="KW-1185">Reference proteome</keyword>
<dbReference type="Proteomes" id="UP000050514">
    <property type="component" value="Unassembled WGS sequence"/>
</dbReference>
<accession>A0A0P6X401</accession>
<dbReference type="AlphaFoldDB" id="A0A0P6X401"/>
<evidence type="ECO:0000313" key="2">
    <source>
        <dbReference type="Proteomes" id="UP000050514"/>
    </source>
</evidence>
<organism evidence="1 2">
    <name type="scientific">Bellilinea caldifistulae</name>
    <dbReference type="NCBI Taxonomy" id="360411"/>
    <lineage>
        <taxon>Bacteria</taxon>
        <taxon>Bacillati</taxon>
        <taxon>Chloroflexota</taxon>
        <taxon>Anaerolineae</taxon>
        <taxon>Anaerolineales</taxon>
        <taxon>Anaerolineaceae</taxon>
        <taxon>Bellilinea</taxon>
    </lineage>
</organism>
<evidence type="ECO:0000313" key="1">
    <source>
        <dbReference type="EMBL" id="KPL74573.1"/>
    </source>
</evidence>
<dbReference type="EMBL" id="LGHJ01000017">
    <property type="protein sequence ID" value="KPL74573.1"/>
    <property type="molecule type" value="Genomic_DNA"/>
</dbReference>
<proteinExistence type="predicted"/>
<gene>
    <name evidence="1" type="ORF">AC812_12315</name>
</gene>
<dbReference type="STRING" id="360411.AC812_12315"/>
<dbReference type="OrthoDB" id="157624at2"/>
<dbReference type="RefSeq" id="WP_061918906.1">
    <property type="nucleotide sequence ID" value="NZ_DF967971.1"/>
</dbReference>
<comment type="caution">
    <text evidence="1">The sequence shown here is derived from an EMBL/GenBank/DDBJ whole genome shotgun (WGS) entry which is preliminary data.</text>
</comment>
<protein>
    <recommendedName>
        <fullName evidence="3">DNA-binding protein</fullName>
    </recommendedName>
</protein>